<dbReference type="Proteomes" id="UP000049578">
    <property type="component" value="Unassembled WGS sequence"/>
</dbReference>
<feature type="domain" description="HTH dtxR-type" evidence="12">
    <location>
        <begin position="1"/>
        <end position="62"/>
    </location>
</feature>
<evidence type="ECO:0000256" key="7">
    <source>
        <dbReference type="ARBA" id="ARBA00023125"/>
    </source>
</evidence>
<keyword evidence="4" id="KW-0963">Cytoplasm</keyword>
<evidence type="ECO:0000313" key="14">
    <source>
        <dbReference type="Proteomes" id="UP000049578"/>
    </source>
</evidence>
<keyword evidence="6" id="KW-0805">Transcription regulation</keyword>
<evidence type="ECO:0000256" key="2">
    <source>
        <dbReference type="ARBA" id="ARBA00007871"/>
    </source>
</evidence>
<evidence type="ECO:0000256" key="10">
    <source>
        <dbReference type="ARBA" id="ARBA00023211"/>
    </source>
</evidence>
<keyword evidence="8" id="KW-0010">Activator</keyword>
<dbReference type="InterPro" id="IPR036421">
    <property type="entry name" value="Fe_dep_repressor_sf"/>
</dbReference>
<dbReference type="GO" id="GO:0003677">
    <property type="term" value="F:DNA binding"/>
    <property type="evidence" value="ECO:0007669"/>
    <property type="project" value="UniProtKB-KW"/>
</dbReference>
<dbReference type="Pfam" id="PF01325">
    <property type="entry name" value="Fe_dep_repress"/>
    <property type="match status" value="1"/>
</dbReference>
<evidence type="ECO:0000256" key="4">
    <source>
        <dbReference type="ARBA" id="ARBA00022490"/>
    </source>
</evidence>
<dbReference type="PANTHER" id="PTHR33238:SF11">
    <property type="entry name" value="TRANSCRIPTIONAL REGULATOR MNTR"/>
    <property type="match status" value="1"/>
</dbReference>
<dbReference type="PANTHER" id="PTHR33238">
    <property type="entry name" value="IRON (METAL) DEPENDENT REPRESSOR, DTXR FAMILY"/>
    <property type="match status" value="1"/>
</dbReference>
<sequence length="221" mass="25589">MTPNKEDYLKCIYEIGEQKVKISNKMVAEKMQVSAPAVSEMIKKMIVQGWIIKDKTYGYYLTEKGKDLVANLYRKHRLIEVFLIDQLGYDAHEVHPEAEVLEHTVSDTFINRLDQTLGFPLFCPHGGTIPRQGQPLVEINNTTLYDITQTGNFKLSRVHDYFELVQYLEMHQLTVNTDFSLDQIDDFAKTYTITYEGKELIIPENIAKQLYVTEVKKTSEN</sequence>
<gene>
    <name evidence="13" type="ORF">AKK44_05565</name>
</gene>
<dbReference type="PROSITE" id="PS50944">
    <property type="entry name" value="HTH_DTXR"/>
    <property type="match status" value="1"/>
</dbReference>
<accession>A0A0P6SJ08</accession>
<protein>
    <recommendedName>
        <fullName evidence="11">Manganese transport regulator</fullName>
    </recommendedName>
</protein>
<evidence type="ECO:0000256" key="3">
    <source>
        <dbReference type="ARBA" id="ARBA00011738"/>
    </source>
</evidence>
<dbReference type="SUPFAM" id="SSF46785">
    <property type="entry name" value="Winged helix' DNA-binding domain"/>
    <property type="match status" value="1"/>
</dbReference>
<dbReference type="InterPro" id="IPR022689">
    <property type="entry name" value="Iron_dep_repressor"/>
</dbReference>
<evidence type="ECO:0000256" key="6">
    <source>
        <dbReference type="ARBA" id="ARBA00023015"/>
    </source>
</evidence>
<dbReference type="InterPro" id="IPR022687">
    <property type="entry name" value="HTH_DTXR"/>
</dbReference>
<comment type="caution">
    <text evidence="13">The sequence shown here is derived from an EMBL/GenBank/DDBJ whole genome shotgun (WGS) entry which is preliminary data.</text>
</comment>
<keyword evidence="9" id="KW-0804">Transcription</keyword>
<dbReference type="SUPFAM" id="SSF47979">
    <property type="entry name" value="Iron-dependent repressor protein, dimerization domain"/>
    <property type="match status" value="1"/>
</dbReference>
<dbReference type="InterPro" id="IPR050536">
    <property type="entry name" value="DtxR_MntR_Metal-Reg"/>
</dbReference>
<dbReference type="InterPro" id="IPR036388">
    <property type="entry name" value="WH-like_DNA-bd_sf"/>
</dbReference>
<dbReference type="Pfam" id="PF02742">
    <property type="entry name" value="Fe_dep_repr_C"/>
    <property type="match status" value="1"/>
</dbReference>
<evidence type="ECO:0000313" key="13">
    <source>
        <dbReference type="EMBL" id="KPJ22228.1"/>
    </source>
</evidence>
<dbReference type="GO" id="GO:0046983">
    <property type="term" value="F:protein dimerization activity"/>
    <property type="evidence" value="ECO:0007669"/>
    <property type="project" value="InterPro"/>
</dbReference>
<proteinExistence type="inferred from homology"/>
<organism evidence="13 14">
    <name type="scientific">Streptococcus phocae</name>
    <dbReference type="NCBI Taxonomy" id="119224"/>
    <lineage>
        <taxon>Bacteria</taxon>
        <taxon>Bacillati</taxon>
        <taxon>Bacillota</taxon>
        <taxon>Bacilli</taxon>
        <taxon>Lactobacillales</taxon>
        <taxon>Streptococcaceae</taxon>
        <taxon>Streptococcus</taxon>
    </lineage>
</organism>
<keyword evidence="14" id="KW-1185">Reference proteome</keyword>
<evidence type="ECO:0000256" key="1">
    <source>
        <dbReference type="ARBA" id="ARBA00004496"/>
    </source>
</evidence>
<evidence type="ECO:0000256" key="11">
    <source>
        <dbReference type="ARBA" id="ARBA00032593"/>
    </source>
</evidence>
<keyword evidence="7" id="KW-0238">DNA-binding</keyword>
<evidence type="ECO:0000259" key="12">
    <source>
        <dbReference type="PROSITE" id="PS50944"/>
    </source>
</evidence>
<dbReference type="GO" id="GO:0005737">
    <property type="term" value="C:cytoplasm"/>
    <property type="evidence" value="ECO:0007669"/>
    <property type="project" value="UniProtKB-SubCell"/>
</dbReference>
<reference evidence="13 14" key="1">
    <citation type="submission" date="2015-08" db="EMBL/GenBank/DDBJ databases">
        <title>Genome sequence of Streptococcus phocae subsp. phocae ATCC 51973T isolated from liver specimen obtained from seal.</title>
        <authorList>
            <person name="Avendano-Herrera R."/>
        </authorList>
    </citation>
    <scope>NUCLEOTIDE SEQUENCE [LARGE SCALE GENOMIC DNA]</scope>
    <source>
        <strain evidence="13 14">ATCC 51973</strain>
    </source>
</reference>
<comment type="subunit">
    <text evidence="3">Homodimer.</text>
</comment>
<dbReference type="AlphaFoldDB" id="A0A0P6SJ08"/>
<dbReference type="GO" id="GO:0046914">
    <property type="term" value="F:transition metal ion binding"/>
    <property type="evidence" value="ECO:0007669"/>
    <property type="project" value="InterPro"/>
</dbReference>
<comment type="similarity">
    <text evidence="2">Belongs to the DtxR/MntR family.</text>
</comment>
<dbReference type="Gene3D" id="1.10.10.10">
    <property type="entry name" value="Winged helix-like DNA-binding domain superfamily/Winged helix DNA-binding domain"/>
    <property type="match status" value="1"/>
</dbReference>
<dbReference type="STRING" id="119224.AKK44_05565"/>
<dbReference type="Gene3D" id="2.30.30.90">
    <property type="match status" value="1"/>
</dbReference>
<dbReference type="PATRIC" id="fig|119224.3.peg.655"/>
<dbReference type="Pfam" id="PF04023">
    <property type="entry name" value="FeoA"/>
    <property type="match status" value="1"/>
</dbReference>
<dbReference type="InterPro" id="IPR001367">
    <property type="entry name" value="Fe_dep_repressor"/>
</dbReference>
<name>A0A0P6SJ08_9STRE</name>
<keyword evidence="10" id="KW-0464">Manganese</keyword>
<dbReference type="RefSeq" id="WP_054278864.1">
    <property type="nucleotide sequence ID" value="NZ_LHQM01000022.1"/>
</dbReference>
<evidence type="ECO:0000256" key="9">
    <source>
        <dbReference type="ARBA" id="ARBA00023163"/>
    </source>
</evidence>
<dbReference type="SMART" id="SM00529">
    <property type="entry name" value="HTH_DTXR"/>
    <property type="match status" value="1"/>
</dbReference>
<comment type="subcellular location">
    <subcellularLocation>
        <location evidence="1">Cytoplasm</location>
    </subcellularLocation>
</comment>
<dbReference type="InterPro" id="IPR036390">
    <property type="entry name" value="WH_DNA-bd_sf"/>
</dbReference>
<evidence type="ECO:0000256" key="8">
    <source>
        <dbReference type="ARBA" id="ARBA00023159"/>
    </source>
</evidence>
<dbReference type="GO" id="GO:0003700">
    <property type="term" value="F:DNA-binding transcription factor activity"/>
    <property type="evidence" value="ECO:0007669"/>
    <property type="project" value="InterPro"/>
</dbReference>
<evidence type="ECO:0000256" key="5">
    <source>
        <dbReference type="ARBA" id="ARBA00022491"/>
    </source>
</evidence>
<dbReference type="InterPro" id="IPR007167">
    <property type="entry name" value="Fe-transptr_FeoA-like"/>
</dbReference>
<dbReference type="InterPro" id="IPR038157">
    <property type="entry name" value="FeoA_core_dom"/>
</dbReference>
<dbReference type="EMBL" id="LHQM01000022">
    <property type="protein sequence ID" value="KPJ22228.1"/>
    <property type="molecule type" value="Genomic_DNA"/>
</dbReference>
<keyword evidence="5" id="KW-0678">Repressor</keyword>